<proteinExistence type="predicted"/>
<gene>
    <name evidence="1" type="ordered locus">SCAB_64781</name>
</gene>
<dbReference type="RefSeq" id="WP_013004038.1">
    <property type="nucleotide sequence ID" value="NC_013929.1"/>
</dbReference>
<dbReference type="Proteomes" id="UP000001444">
    <property type="component" value="Chromosome"/>
</dbReference>
<protein>
    <submittedName>
        <fullName evidence="1">Uncharacterized protein</fullName>
    </submittedName>
</protein>
<dbReference type="STRING" id="680198.SCAB_64781"/>
<dbReference type="GeneID" id="24313897"/>
<dbReference type="HOGENOM" id="CLU_1844050_0_0_11"/>
<name>C9ZE49_STRSW</name>
<evidence type="ECO:0000313" key="2">
    <source>
        <dbReference type="Proteomes" id="UP000001444"/>
    </source>
</evidence>
<dbReference type="EMBL" id="FN554889">
    <property type="protein sequence ID" value="CBG73481.1"/>
    <property type="molecule type" value="Genomic_DNA"/>
</dbReference>
<accession>C9ZE49</accession>
<dbReference type="AlphaFoldDB" id="C9ZE49"/>
<keyword evidence="2" id="KW-1185">Reference proteome</keyword>
<reference evidence="1 2" key="1">
    <citation type="journal article" date="2010" name="Mol. Plant Microbe Interact.">
        <title>Streptomyces scabies 87-22 contains a coronafacic acid-like biosynthetic cluster that contributes to plant-microbe interactions.</title>
        <authorList>
            <person name="Bignell D.R."/>
            <person name="Seipke R.F."/>
            <person name="Huguet-Tapia J.C."/>
            <person name="Chambers A.H."/>
            <person name="Parry R.J."/>
            <person name="Loria R."/>
        </authorList>
    </citation>
    <scope>NUCLEOTIDE SEQUENCE [LARGE SCALE GENOMIC DNA]</scope>
    <source>
        <strain evidence="1 2">87.22</strain>
    </source>
</reference>
<dbReference type="KEGG" id="scb:SCAB_64781"/>
<evidence type="ECO:0000313" key="1">
    <source>
        <dbReference type="EMBL" id="CBG73481.1"/>
    </source>
</evidence>
<organism evidence="1 2">
    <name type="scientific">Streptomyces scabiei (strain 87.22)</name>
    <dbReference type="NCBI Taxonomy" id="680198"/>
    <lineage>
        <taxon>Bacteria</taxon>
        <taxon>Bacillati</taxon>
        <taxon>Actinomycetota</taxon>
        <taxon>Actinomycetes</taxon>
        <taxon>Kitasatosporales</taxon>
        <taxon>Streptomycetaceae</taxon>
        <taxon>Streptomyces</taxon>
    </lineage>
</organism>
<sequence length="139" mass="15161">MTTPDDTPAITDTHVLAHPPGPDLTAWLADTPHTLDGDQLTLHTDLGDMQPRPGWTLLKWTDGEITVASPRTVERVYGPHGQLTRYTQLLRTLTSAPDAPTHCHTHPPAWDGAGPCQYCTALLQARTELAALDTLKDQP</sequence>